<organism evidence="1 2">
    <name type="scientific">Herminiimonas contaminans</name>
    <dbReference type="NCBI Taxonomy" id="1111140"/>
    <lineage>
        <taxon>Bacteria</taxon>
        <taxon>Pseudomonadati</taxon>
        <taxon>Pseudomonadota</taxon>
        <taxon>Betaproteobacteria</taxon>
        <taxon>Burkholderiales</taxon>
        <taxon>Oxalobacteraceae</taxon>
        <taxon>Herminiimonas</taxon>
    </lineage>
</organism>
<evidence type="ECO:0000313" key="1">
    <source>
        <dbReference type="EMBL" id="MBF8177687.1"/>
    </source>
</evidence>
<dbReference type="Proteomes" id="UP000657372">
    <property type="component" value="Unassembled WGS sequence"/>
</dbReference>
<sequence>MDIALIGGALGSLKAAGDIAKTLLDIRNTSEVATKVAGIQSALLDAQYSLLEANAAQSALIEKVRDLKEEIVRMKTWDNEKVRYKLHSPQPGIITYALQESHSNGEPPHYICTNCYQDGRKSLLNQKPDGKTGDYYFACPSCPSSQPTGYRGPCAVEFVP</sequence>
<keyword evidence="2" id="KW-1185">Reference proteome</keyword>
<proteinExistence type="predicted"/>
<protein>
    <submittedName>
        <fullName evidence="1">Uncharacterized protein</fullName>
    </submittedName>
</protein>
<dbReference type="RefSeq" id="WP_195875279.1">
    <property type="nucleotide sequence ID" value="NZ_JADOEL010000005.1"/>
</dbReference>
<name>A0ABS0ES58_9BURK</name>
<gene>
    <name evidence="1" type="ORF">IXC47_08345</name>
</gene>
<comment type="caution">
    <text evidence="1">The sequence shown here is derived from an EMBL/GenBank/DDBJ whole genome shotgun (WGS) entry which is preliminary data.</text>
</comment>
<accession>A0ABS0ES58</accession>
<dbReference type="EMBL" id="JADOEL010000005">
    <property type="protein sequence ID" value="MBF8177687.1"/>
    <property type="molecule type" value="Genomic_DNA"/>
</dbReference>
<evidence type="ECO:0000313" key="2">
    <source>
        <dbReference type="Proteomes" id="UP000657372"/>
    </source>
</evidence>
<reference evidence="1 2" key="1">
    <citation type="submission" date="2020-11" db="EMBL/GenBank/DDBJ databases">
        <title>WGS of Herminiimonas contaminans strain Marseille-Q4544 isolated from planarians Schmidtea mediterranea.</title>
        <authorList>
            <person name="Kangale L."/>
        </authorList>
    </citation>
    <scope>NUCLEOTIDE SEQUENCE [LARGE SCALE GENOMIC DNA]</scope>
    <source>
        <strain evidence="1 2">Marseille-Q4544</strain>
    </source>
</reference>